<dbReference type="InterPro" id="IPR014718">
    <property type="entry name" value="GH-type_carb-bd"/>
</dbReference>
<dbReference type="UniPathway" id="UPA00242"/>
<feature type="binding site" evidence="8">
    <location>
        <begin position="172"/>
        <end position="174"/>
    </location>
    <ligand>
        <name>beta-D-galactose</name>
        <dbReference type="ChEBI" id="CHEBI:27667"/>
    </ligand>
</feature>
<dbReference type="Gene3D" id="2.70.98.10">
    <property type="match status" value="1"/>
</dbReference>
<evidence type="ECO:0000313" key="10">
    <source>
        <dbReference type="Proteomes" id="UP000307378"/>
    </source>
</evidence>
<evidence type="ECO:0000256" key="2">
    <source>
        <dbReference type="ARBA" id="ARBA00006206"/>
    </source>
</evidence>
<dbReference type="GO" id="GO:0004034">
    <property type="term" value="F:aldose 1-epimerase activity"/>
    <property type="evidence" value="ECO:0007669"/>
    <property type="project" value="UniProtKB-EC"/>
</dbReference>
<feature type="binding site" evidence="7">
    <location>
        <position position="236"/>
    </location>
    <ligand>
        <name>beta-D-galactose</name>
        <dbReference type="ChEBI" id="CHEBI:27667"/>
    </ligand>
</feature>
<dbReference type="SUPFAM" id="SSF74650">
    <property type="entry name" value="Galactose mutarotase-like"/>
    <property type="match status" value="1"/>
</dbReference>
<accession>A0A4S8PZX5</accession>
<dbReference type="Pfam" id="PF01263">
    <property type="entry name" value="Aldose_epim"/>
    <property type="match status" value="1"/>
</dbReference>
<dbReference type="RefSeq" id="WP_136539246.1">
    <property type="nucleotide sequence ID" value="NZ_STGU01000003.1"/>
</dbReference>
<comment type="similarity">
    <text evidence="2 5">Belongs to the aldose epimerase family.</text>
</comment>
<feature type="active site" description="Proton donor" evidence="6">
    <location>
        <position position="172"/>
    </location>
</feature>
<reference evidence="9 10" key="1">
    <citation type="submission" date="2019-04" db="EMBL/GenBank/DDBJ databases">
        <title>genome sequence of strain W3.</title>
        <authorList>
            <person name="Gao J."/>
            <person name="Sun J."/>
        </authorList>
    </citation>
    <scope>NUCLEOTIDE SEQUENCE [LARGE SCALE GENOMIC DNA]</scope>
    <source>
        <strain evidence="9 10">W3</strain>
    </source>
</reference>
<evidence type="ECO:0000256" key="3">
    <source>
        <dbReference type="ARBA" id="ARBA00023235"/>
    </source>
</evidence>
<feature type="active site" description="Proton acceptor" evidence="6">
    <location>
        <position position="301"/>
    </location>
</feature>
<evidence type="ECO:0000256" key="8">
    <source>
        <dbReference type="PIRSR" id="PIRSR005096-3"/>
    </source>
</evidence>
<dbReference type="GO" id="GO:0033499">
    <property type="term" value="P:galactose catabolic process via UDP-galactose, Leloir pathway"/>
    <property type="evidence" value="ECO:0007669"/>
    <property type="project" value="TreeGrafter"/>
</dbReference>
<feature type="binding site" evidence="8">
    <location>
        <begin position="74"/>
        <end position="75"/>
    </location>
    <ligand>
        <name>beta-D-galactose</name>
        <dbReference type="ChEBI" id="CHEBI:27667"/>
    </ligand>
</feature>
<dbReference type="EC" id="5.1.3.3" evidence="5"/>
<comment type="pathway">
    <text evidence="1 5">Carbohydrate metabolism; hexose metabolism.</text>
</comment>
<dbReference type="EMBL" id="STGU01000003">
    <property type="protein sequence ID" value="THV37303.1"/>
    <property type="molecule type" value="Genomic_DNA"/>
</dbReference>
<keyword evidence="4 5" id="KW-0119">Carbohydrate metabolism</keyword>
<dbReference type="PIRSF" id="PIRSF005096">
    <property type="entry name" value="GALM"/>
    <property type="match status" value="1"/>
</dbReference>
<evidence type="ECO:0000256" key="4">
    <source>
        <dbReference type="ARBA" id="ARBA00023277"/>
    </source>
</evidence>
<dbReference type="Proteomes" id="UP000307378">
    <property type="component" value="Unassembled WGS sequence"/>
</dbReference>
<dbReference type="InterPro" id="IPR047215">
    <property type="entry name" value="Galactose_mutarotase-like"/>
</dbReference>
<keyword evidence="3 5" id="KW-0413">Isomerase</keyword>
<dbReference type="CDD" id="cd09019">
    <property type="entry name" value="galactose_mutarotase_like"/>
    <property type="match status" value="1"/>
</dbReference>
<dbReference type="GO" id="GO:0030246">
    <property type="term" value="F:carbohydrate binding"/>
    <property type="evidence" value="ECO:0007669"/>
    <property type="project" value="InterPro"/>
</dbReference>
<evidence type="ECO:0000313" key="9">
    <source>
        <dbReference type="EMBL" id="THV37303.1"/>
    </source>
</evidence>
<gene>
    <name evidence="9" type="ORF">FAA86_06840</name>
</gene>
<evidence type="ECO:0000256" key="6">
    <source>
        <dbReference type="PIRSR" id="PIRSR005096-1"/>
    </source>
</evidence>
<comment type="catalytic activity">
    <reaction evidence="5">
        <text>alpha-D-glucose = beta-D-glucose</text>
        <dbReference type="Rhea" id="RHEA:10264"/>
        <dbReference type="ChEBI" id="CHEBI:15903"/>
        <dbReference type="ChEBI" id="CHEBI:17925"/>
        <dbReference type="EC" id="5.1.3.3"/>
    </reaction>
</comment>
<dbReference type="PANTHER" id="PTHR10091">
    <property type="entry name" value="ALDOSE-1-EPIMERASE"/>
    <property type="match status" value="1"/>
</dbReference>
<organism evidence="9 10">
    <name type="scientific">Rhizobium rosettiformans W3</name>
    <dbReference type="NCBI Taxonomy" id="538378"/>
    <lineage>
        <taxon>Bacteria</taxon>
        <taxon>Pseudomonadati</taxon>
        <taxon>Pseudomonadota</taxon>
        <taxon>Alphaproteobacteria</taxon>
        <taxon>Hyphomicrobiales</taxon>
        <taxon>Rhizobiaceae</taxon>
        <taxon>Rhizobium/Agrobacterium group</taxon>
        <taxon>Rhizobium</taxon>
    </lineage>
</organism>
<dbReference type="AlphaFoldDB" id="A0A4S8PZX5"/>
<evidence type="ECO:0000256" key="7">
    <source>
        <dbReference type="PIRSR" id="PIRSR005096-2"/>
    </source>
</evidence>
<dbReference type="NCBIfam" id="NF008277">
    <property type="entry name" value="PRK11055.1"/>
    <property type="match status" value="1"/>
</dbReference>
<proteinExistence type="inferred from homology"/>
<sequence length="336" mass="36649">MTKTIFGVMPTGEAVEKVVLKGGGLTASIITFGAVLQDLRLDGHDAPLVLGFEDLSGYLDHSPYFGATPGRCANRIGDGRFTLDGVDYQLELNEKGVSHLHGGSDGMGRQNWTILEHGTDYVVMEVTDPDGRAGYPGTTRTRATFTLKDGGAFSALYETVTDKPTIANVCHHAYFNLDGRADILGHDLMIAADHYTPVDDRLIPTGEIRPVENTAFDFREMRPIRLEVDGEQLGYDHNFCFSSSRVAKRSVALARSVNSGVTMEILTTEPGVQFYAGGKVAPAVPGLELRRYGAFAGFCMETQVWPDAINHPNFPNAVLRPGEVLRQETDYVFSKA</sequence>
<dbReference type="GO" id="GO:0006006">
    <property type="term" value="P:glucose metabolic process"/>
    <property type="evidence" value="ECO:0007669"/>
    <property type="project" value="TreeGrafter"/>
</dbReference>
<comment type="caution">
    <text evidence="9">The sequence shown here is derived from an EMBL/GenBank/DDBJ whole genome shotgun (WGS) entry which is preliminary data.</text>
</comment>
<evidence type="ECO:0000256" key="1">
    <source>
        <dbReference type="ARBA" id="ARBA00005028"/>
    </source>
</evidence>
<dbReference type="InterPro" id="IPR008183">
    <property type="entry name" value="Aldose_1/G6P_1-epimerase"/>
</dbReference>
<protein>
    <recommendedName>
        <fullName evidence="5">Aldose 1-epimerase</fullName>
        <ecNumber evidence="5">5.1.3.3</ecNumber>
    </recommendedName>
</protein>
<dbReference type="InterPro" id="IPR015443">
    <property type="entry name" value="Aldose_1-epimerase"/>
</dbReference>
<name>A0A4S8PZX5_9HYPH</name>
<evidence type="ECO:0000256" key="5">
    <source>
        <dbReference type="PIRNR" id="PIRNR005096"/>
    </source>
</evidence>
<dbReference type="InterPro" id="IPR011013">
    <property type="entry name" value="Gal_mutarotase_sf_dom"/>
</dbReference>
<dbReference type="PANTHER" id="PTHR10091:SF49">
    <property type="entry name" value="ALDOSE 1-EPIMERASE"/>
    <property type="match status" value="1"/>
</dbReference>